<name>A0A371XEU2_9HYPH</name>
<organism evidence="1 2">
    <name type="scientific">Mesorhizobium denitrificans</name>
    <dbReference type="NCBI Taxonomy" id="2294114"/>
    <lineage>
        <taxon>Bacteria</taxon>
        <taxon>Pseudomonadati</taxon>
        <taxon>Pseudomonadota</taxon>
        <taxon>Alphaproteobacteria</taxon>
        <taxon>Hyphomicrobiales</taxon>
        <taxon>Phyllobacteriaceae</taxon>
        <taxon>Mesorhizobium</taxon>
    </lineage>
</organism>
<keyword evidence="2" id="KW-1185">Reference proteome</keyword>
<gene>
    <name evidence="1" type="ORF">DY251_11160</name>
</gene>
<dbReference type="AlphaFoldDB" id="A0A371XEU2"/>
<comment type="caution">
    <text evidence="1">The sequence shown here is derived from an EMBL/GenBank/DDBJ whole genome shotgun (WGS) entry which is preliminary data.</text>
</comment>
<dbReference type="EMBL" id="QURN01000007">
    <property type="protein sequence ID" value="RFC67544.1"/>
    <property type="molecule type" value="Genomic_DNA"/>
</dbReference>
<proteinExistence type="predicted"/>
<sequence length="67" mass="7127">MTDLHSIGLVSGGLSQPLAIPAVAWRKPSPATAIRHRTTVTAKGKREGAARIYQTKAPPLIPLLDET</sequence>
<protein>
    <submittedName>
        <fullName evidence="1">Uncharacterized protein</fullName>
    </submittedName>
</protein>
<evidence type="ECO:0000313" key="1">
    <source>
        <dbReference type="EMBL" id="RFC67544.1"/>
    </source>
</evidence>
<dbReference type="Proteomes" id="UP000262379">
    <property type="component" value="Unassembled WGS sequence"/>
</dbReference>
<reference evidence="2" key="1">
    <citation type="submission" date="2018-08" db="EMBL/GenBank/DDBJ databases">
        <authorList>
            <person name="Im W.T."/>
        </authorList>
    </citation>
    <scope>NUCLEOTIDE SEQUENCE [LARGE SCALE GENOMIC DNA]</scope>
    <source>
        <strain evidence="2">LA-28</strain>
    </source>
</reference>
<accession>A0A371XEU2</accession>
<evidence type="ECO:0000313" key="2">
    <source>
        <dbReference type="Proteomes" id="UP000262379"/>
    </source>
</evidence>